<feature type="transmembrane region" description="Helical" evidence="1">
    <location>
        <begin position="376"/>
        <end position="396"/>
    </location>
</feature>
<evidence type="ECO:0000313" key="4">
    <source>
        <dbReference type="EMBL" id="GFJ86594.1"/>
    </source>
</evidence>
<dbReference type="Gene3D" id="3.40.50.410">
    <property type="entry name" value="von Willebrand factor, type A domain"/>
    <property type="match status" value="1"/>
</dbReference>
<dbReference type="RefSeq" id="WP_173073168.1">
    <property type="nucleotide sequence ID" value="NZ_BAABJB010000030.1"/>
</dbReference>
<name>A0A6V8KRW5_9ACTN</name>
<dbReference type="PROSITE" id="PS50234">
    <property type="entry name" value="VWFA"/>
    <property type="match status" value="1"/>
</dbReference>
<accession>A0A6V8KRW5</accession>
<keyword evidence="1" id="KW-0472">Membrane</keyword>
<gene>
    <name evidence="4" type="ORF">Prum_002360</name>
</gene>
<comment type="caution">
    <text evidence="4">The sequence shown here is derived from an EMBL/GenBank/DDBJ whole genome shotgun (WGS) entry which is preliminary data.</text>
</comment>
<dbReference type="InterPro" id="IPR002035">
    <property type="entry name" value="VWF_A"/>
</dbReference>
<keyword evidence="2" id="KW-0732">Signal</keyword>
<dbReference type="CDD" id="cd00198">
    <property type="entry name" value="vWFA"/>
    <property type="match status" value="1"/>
</dbReference>
<reference evidence="4 5" key="2">
    <citation type="submission" date="2020-03" db="EMBL/GenBank/DDBJ databases">
        <authorList>
            <person name="Ichikawa N."/>
            <person name="Kimura A."/>
            <person name="Kitahashi Y."/>
            <person name="Uohara A."/>
        </authorList>
    </citation>
    <scope>NUCLEOTIDE SEQUENCE [LARGE SCALE GENOMIC DNA]</scope>
    <source>
        <strain evidence="4 5">NBRC 108638</strain>
    </source>
</reference>
<evidence type="ECO:0000256" key="1">
    <source>
        <dbReference type="SAM" id="Phobius"/>
    </source>
</evidence>
<dbReference type="Pfam" id="PF13519">
    <property type="entry name" value="VWA_2"/>
    <property type="match status" value="1"/>
</dbReference>
<feature type="signal peptide" evidence="2">
    <location>
        <begin position="1"/>
        <end position="28"/>
    </location>
</feature>
<keyword evidence="5" id="KW-1185">Reference proteome</keyword>
<evidence type="ECO:0000313" key="5">
    <source>
        <dbReference type="Proteomes" id="UP000482960"/>
    </source>
</evidence>
<keyword evidence="1" id="KW-0812">Transmembrane</keyword>
<protein>
    <recommendedName>
        <fullName evidence="3">VWFA domain-containing protein</fullName>
    </recommendedName>
</protein>
<feature type="chain" id="PRO_5028971312" description="VWFA domain-containing protein" evidence="2">
    <location>
        <begin position="29"/>
        <end position="494"/>
    </location>
</feature>
<dbReference type="Proteomes" id="UP000482960">
    <property type="component" value="Unassembled WGS sequence"/>
</dbReference>
<evidence type="ECO:0000259" key="3">
    <source>
        <dbReference type="PROSITE" id="PS50234"/>
    </source>
</evidence>
<dbReference type="SUPFAM" id="SSF53300">
    <property type="entry name" value="vWA-like"/>
    <property type="match status" value="1"/>
</dbReference>
<dbReference type="SMART" id="SM00327">
    <property type="entry name" value="VWA"/>
    <property type="match status" value="1"/>
</dbReference>
<sequence length="494" mass="52306">MNSYAPRAVLAGLALGALLLAAPGPAAAGPSTDDIHRALGIDSVAADYIVLVDTSSSMQGARYAGVKTGLLSFLAALAPEDQVSLVTFDARATAVWTGPAGRSPQRIVDRLPKEARGTNTDIGLALEQAIRLLGRDGAPTIATVVLLTDGIHDPKRGSPYPFDKGYAWDQLRRTAQRLTKDSLSGYAIPLAGATGAKLLSKVVPGTVVLNPTAIDRATQLLEQPKRKVQAVKARQRLGDDLTRGVVVTWPPEAGRLRAGRQELTVVLRSTTAHIPIEVRDLVVSSDRPDVTVRPPDTTVTLEPNQSASVTLAVEWDPGAPTWKPWDTTSVEGTFSLSGRASTPWADALAADGMTFEPRLSGGAGDIRGTAQHGRPLWWLSFLAGAVLLVLLGRTLVRGRLRPAMLGALVATAPATRERTTMPLSGRQGTISKATAGIGGSGRVRGVREGLLSRQARIEISYTHNGSPDHTETKRCSPGESVVVSGVEFLWQPTR</sequence>
<keyword evidence="1" id="KW-1133">Transmembrane helix</keyword>
<dbReference type="EMBL" id="BLPG01000001">
    <property type="protein sequence ID" value="GFJ86594.1"/>
    <property type="molecule type" value="Genomic_DNA"/>
</dbReference>
<proteinExistence type="predicted"/>
<organism evidence="4 5">
    <name type="scientific">Phytohabitans rumicis</name>
    <dbReference type="NCBI Taxonomy" id="1076125"/>
    <lineage>
        <taxon>Bacteria</taxon>
        <taxon>Bacillati</taxon>
        <taxon>Actinomycetota</taxon>
        <taxon>Actinomycetes</taxon>
        <taxon>Micromonosporales</taxon>
        <taxon>Micromonosporaceae</taxon>
    </lineage>
</organism>
<reference evidence="4 5" key="1">
    <citation type="submission" date="2020-03" db="EMBL/GenBank/DDBJ databases">
        <title>Whole genome shotgun sequence of Phytohabitans rumicis NBRC 108638.</title>
        <authorList>
            <person name="Komaki H."/>
            <person name="Tamura T."/>
        </authorList>
    </citation>
    <scope>NUCLEOTIDE SEQUENCE [LARGE SCALE GENOMIC DNA]</scope>
    <source>
        <strain evidence="4 5">NBRC 108638</strain>
    </source>
</reference>
<feature type="domain" description="VWFA" evidence="3">
    <location>
        <begin position="47"/>
        <end position="231"/>
    </location>
</feature>
<dbReference type="AlphaFoldDB" id="A0A6V8KRW5"/>
<evidence type="ECO:0000256" key="2">
    <source>
        <dbReference type="SAM" id="SignalP"/>
    </source>
</evidence>
<dbReference type="InterPro" id="IPR036465">
    <property type="entry name" value="vWFA_dom_sf"/>
</dbReference>